<gene>
    <name evidence="8" type="ORF">H9756_02425</name>
</gene>
<comment type="caution">
    <text evidence="8">The sequence shown here is derived from an EMBL/GenBank/DDBJ whole genome shotgun (WGS) entry which is preliminary data.</text>
</comment>
<proteinExistence type="inferred from homology"/>
<keyword evidence="3 7" id="KW-0378">Hydrolase</keyword>
<dbReference type="PANTHER" id="PTHR43301">
    <property type="entry name" value="ARABINAN ENDO-1,5-ALPHA-L-ARABINOSIDASE"/>
    <property type="match status" value="1"/>
</dbReference>
<evidence type="ECO:0000256" key="5">
    <source>
        <dbReference type="PIRSR" id="PIRSR606710-1"/>
    </source>
</evidence>
<protein>
    <submittedName>
        <fullName evidence="8">Arabinan endo-1,5-alpha-L-arabinosidase</fullName>
    </submittedName>
</protein>
<organism evidence="8 9">
    <name type="scientific">Candidatus Mediterraneibacter gallistercoris</name>
    <dbReference type="NCBI Taxonomy" id="2838671"/>
    <lineage>
        <taxon>Bacteria</taxon>
        <taxon>Bacillati</taxon>
        <taxon>Bacillota</taxon>
        <taxon>Clostridia</taxon>
        <taxon>Lachnospirales</taxon>
        <taxon>Lachnospiraceae</taxon>
        <taxon>Mediterraneibacter</taxon>
    </lineage>
</organism>
<keyword evidence="4 7" id="KW-0326">Glycosidase</keyword>
<evidence type="ECO:0000256" key="1">
    <source>
        <dbReference type="ARBA" id="ARBA00004834"/>
    </source>
</evidence>
<reference evidence="8" key="2">
    <citation type="submission" date="2021-04" db="EMBL/GenBank/DDBJ databases">
        <authorList>
            <person name="Gilroy R."/>
        </authorList>
    </citation>
    <scope>NUCLEOTIDE SEQUENCE</scope>
    <source>
        <strain evidence="8">CHK165-2605</strain>
    </source>
</reference>
<dbReference type="AlphaFoldDB" id="A0A9D2T2C9"/>
<sequence length="443" mass="49964">MERILRLNDTDVVRNPAVWSHDPSMMWDPVSGRYFSYSTDVYRPEAGLCEKRGIPVRSSDDLVHFKYEGTVLSEKAAGEGADNGDYPETEGFWAPFAEYVNGEYRMYYSATKAFGSSESRIWLAVSDTPLGPFENRGIVADTWGTDDTYPNAIDPHIVHTEEKSWLVYGSFFGGIYIKELDPDTGLSADGDPRSMGICISRKAPDAIIDGPEGAAVIYVPETGYFYLFQSYGWLGDDYDIRVGRSTKVTGPYLDIKGRDLKEHSMGVKLAGSYCFQSSDPPVGSDRDGWKWGGIRGPGHGVPFYDPVSKRYFFVHHFRDGASVNCVYDSEMERNNYQIHYMMVRPMFFVNGWPVFGPEPYQGEKFEPLSPDEVRGRGESLVFDDVDNCIKFSKEETAHRKSLYPEECVIYKCPDFENGGDVAVITGINNSGLAYWKKFMYSIV</sequence>
<dbReference type="SUPFAM" id="SSF75005">
    <property type="entry name" value="Arabinanase/levansucrase/invertase"/>
    <property type="match status" value="1"/>
</dbReference>
<dbReference type="GO" id="GO:0004553">
    <property type="term" value="F:hydrolase activity, hydrolyzing O-glycosyl compounds"/>
    <property type="evidence" value="ECO:0007669"/>
    <property type="project" value="InterPro"/>
</dbReference>
<reference evidence="8" key="1">
    <citation type="journal article" date="2021" name="PeerJ">
        <title>Extensive microbial diversity within the chicken gut microbiome revealed by metagenomics and culture.</title>
        <authorList>
            <person name="Gilroy R."/>
            <person name="Ravi A."/>
            <person name="Getino M."/>
            <person name="Pursley I."/>
            <person name="Horton D.L."/>
            <person name="Alikhan N.F."/>
            <person name="Baker D."/>
            <person name="Gharbi K."/>
            <person name="Hall N."/>
            <person name="Watson M."/>
            <person name="Adriaenssens E.M."/>
            <person name="Foster-Nyarko E."/>
            <person name="Jarju S."/>
            <person name="Secka A."/>
            <person name="Antonio M."/>
            <person name="Oren A."/>
            <person name="Chaudhuri R.R."/>
            <person name="La Ragione R."/>
            <person name="Hildebrand F."/>
            <person name="Pallen M.J."/>
        </authorList>
    </citation>
    <scope>NUCLEOTIDE SEQUENCE</scope>
    <source>
        <strain evidence="8">CHK165-2605</strain>
    </source>
</reference>
<feature type="active site" description="Proton acceptor" evidence="5">
    <location>
        <position position="22"/>
    </location>
</feature>
<feature type="site" description="Important for catalytic activity, responsible for pKa modulation of the active site Glu and correct orientation of both the proton donor and substrate" evidence="6">
    <location>
        <position position="154"/>
    </location>
</feature>
<feature type="active site" description="Proton donor" evidence="5">
    <location>
        <position position="212"/>
    </location>
</feature>
<dbReference type="InterPro" id="IPR006710">
    <property type="entry name" value="Glyco_hydro_43"/>
</dbReference>
<evidence type="ECO:0000256" key="2">
    <source>
        <dbReference type="ARBA" id="ARBA00009865"/>
    </source>
</evidence>
<accession>A0A9D2T2C9</accession>
<comment type="similarity">
    <text evidence="2 7">Belongs to the glycosyl hydrolase 43 family.</text>
</comment>
<dbReference type="Pfam" id="PF04616">
    <property type="entry name" value="Glyco_hydro_43"/>
    <property type="match status" value="1"/>
</dbReference>
<dbReference type="Gene3D" id="2.115.10.20">
    <property type="entry name" value="Glycosyl hydrolase domain, family 43"/>
    <property type="match status" value="1"/>
</dbReference>
<comment type="pathway">
    <text evidence="1">Glycan metabolism; L-arabinan degradation.</text>
</comment>
<dbReference type="CDD" id="cd08998">
    <property type="entry name" value="GH43_Arb43a-like"/>
    <property type="match status" value="1"/>
</dbReference>
<evidence type="ECO:0000256" key="6">
    <source>
        <dbReference type="PIRSR" id="PIRSR606710-2"/>
    </source>
</evidence>
<name>A0A9D2T2C9_9FIRM</name>
<dbReference type="Proteomes" id="UP000823895">
    <property type="component" value="Unassembled WGS sequence"/>
</dbReference>
<dbReference type="EMBL" id="DWWI01000054">
    <property type="protein sequence ID" value="HJC42525.1"/>
    <property type="molecule type" value="Genomic_DNA"/>
</dbReference>
<evidence type="ECO:0000256" key="3">
    <source>
        <dbReference type="ARBA" id="ARBA00022801"/>
    </source>
</evidence>
<dbReference type="InterPro" id="IPR023296">
    <property type="entry name" value="Glyco_hydro_beta-prop_sf"/>
</dbReference>
<evidence type="ECO:0000313" key="8">
    <source>
        <dbReference type="EMBL" id="HJC42525.1"/>
    </source>
</evidence>
<dbReference type="InterPro" id="IPR050727">
    <property type="entry name" value="GH43_arabinanases"/>
</dbReference>
<evidence type="ECO:0000256" key="7">
    <source>
        <dbReference type="RuleBase" id="RU361187"/>
    </source>
</evidence>
<evidence type="ECO:0000256" key="4">
    <source>
        <dbReference type="ARBA" id="ARBA00023295"/>
    </source>
</evidence>
<dbReference type="PANTHER" id="PTHR43301:SF3">
    <property type="entry name" value="ARABINAN ENDO-1,5-ALPHA-L-ARABINOSIDASE A-RELATED"/>
    <property type="match status" value="1"/>
</dbReference>
<evidence type="ECO:0000313" key="9">
    <source>
        <dbReference type="Proteomes" id="UP000823895"/>
    </source>
</evidence>
<dbReference type="GO" id="GO:0005975">
    <property type="term" value="P:carbohydrate metabolic process"/>
    <property type="evidence" value="ECO:0007669"/>
    <property type="project" value="InterPro"/>
</dbReference>